<proteinExistence type="predicted"/>
<keyword evidence="2" id="KW-1185">Reference proteome</keyword>
<dbReference type="SUPFAM" id="SSF48264">
    <property type="entry name" value="Cytochrome P450"/>
    <property type="match status" value="1"/>
</dbReference>
<evidence type="ECO:0000313" key="1">
    <source>
        <dbReference type="EMBL" id="KAK9784028.1"/>
    </source>
</evidence>
<evidence type="ECO:0000313" key="2">
    <source>
        <dbReference type="Proteomes" id="UP001465668"/>
    </source>
</evidence>
<dbReference type="Proteomes" id="UP001465668">
    <property type="component" value="Unassembled WGS sequence"/>
</dbReference>
<accession>A0ABR2YAB1</accession>
<dbReference type="EMBL" id="JARVKM010000001">
    <property type="protein sequence ID" value="KAK9784028.1"/>
    <property type="molecule type" value="Genomic_DNA"/>
</dbReference>
<sequence>MDFNLIRNVKVPFEIEGVMIGEGSMLQTPMLTGHYDEAVWEIEGHPAYEFWSERHIKCVEEANKNGQVNSKRIFSMTGRPSRFFLSHESPPVSKIMDNPR</sequence>
<reference evidence="1 2" key="1">
    <citation type="submission" date="2024-02" db="EMBL/GenBank/DDBJ databases">
        <title>First draft genome assembly of two strains of Seiridium cardinale.</title>
        <authorList>
            <person name="Emiliani G."/>
            <person name="Scali E."/>
        </authorList>
    </citation>
    <scope>NUCLEOTIDE SEQUENCE [LARGE SCALE GENOMIC DNA]</scope>
    <source>
        <strain evidence="1 2">BM-138-000479</strain>
    </source>
</reference>
<organism evidence="1 2">
    <name type="scientific">Seiridium cardinale</name>
    <dbReference type="NCBI Taxonomy" id="138064"/>
    <lineage>
        <taxon>Eukaryota</taxon>
        <taxon>Fungi</taxon>
        <taxon>Dikarya</taxon>
        <taxon>Ascomycota</taxon>
        <taxon>Pezizomycotina</taxon>
        <taxon>Sordariomycetes</taxon>
        <taxon>Xylariomycetidae</taxon>
        <taxon>Amphisphaeriales</taxon>
        <taxon>Sporocadaceae</taxon>
        <taxon>Seiridium</taxon>
    </lineage>
</organism>
<name>A0ABR2YAB1_9PEZI</name>
<comment type="caution">
    <text evidence="1">The sequence shown here is derived from an EMBL/GenBank/DDBJ whole genome shotgun (WGS) entry which is preliminary data.</text>
</comment>
<gene>
    <name evidence="1" type="ORF">SCAR479_00587</name>
</gene>
<protein>
    <submittedName>
        <fullName evidence="1">Cytochrome P450</fullName>
    </submittedName>
</protein>
<dbReference type="InterPro" id="IPR036396">
    <property type="entry name" value="Cyt_P450_sf"/>
</dbReference>